<sequence>MRKAYRFYKLAILALVVIGIQSCHKKNGIDNDSVIKKPYGLYIGDEQGALWNTNTGDSIKLIFPPDGYPDRSIITSGNNLLFVKSNTHLSLNDGGNFNPTDSSVTKRGMWQSIMLDVPDHGRVYLASEGYSNNHPTNGIVYSENNGKTWIIDTMVYNDTMQIRATTSLTQLQNGLLFAHSNVDGYLYARVSKNADWIRINPIGLPTSSSTYYYLSHMGNTLLLTDYSGSQGVWHSEDSGVIWKKYGGTLPNVPLYATYAPYDQDLFVGTKGYGVYRLVNGNFVPANNGLAHNTSVRAIAGKDDVYKNDVTKQYYYLATSDGLYRSEDNGQNWIQTIPGDFSTLY</sequence>
<dbReference type="AlphaFoldDB" id="A0A2W2AC39"/>
<accession>A0A2W2AC39</accession>
<reference evidence="2 3" key="1">
    <citation type="submission" date="2018-06" db="EMBL/GenBank/DDBJ databases">
        <title>Mucibacter soli gen. nov., sp. nov., a new member of the family Chitinophagaceae producing mucin.</title>
        <authorList>
            <person name="Kim M.-K."/>
            <person name="Park S."/>
            <person name="Kim T.-S."/>
            <person name="Joung Y."/>
            <person name="Han J.-H."/>
            <person name="Kim S.B."/>
        </authorList>
    </citation>
    <scope>NUCLEOTIDE SEQUENCE [LARGE SCALE GENOMIC DNA]</scope>
    <source>
        <strain evidence="2 3">R1-15</strain>
    </source>
</reference>
<evidence type="ECO:0000313" key="2">
    <source>
        <dbReference type="EMBL" id="PZF72985.1"/>
    </source>
</evidence>
<dbReference type="SUPFAM" id="SSF110296">
    <property type="entry name" value="Oligoxyloglucan reducing end-specific cellobiohydrolase"/>
    <property type="match status" value="1"/>
</dbReference>
<dbReference type="RefSeq" id="WP_110999017.1">
    <property type="nucleotide sequence ID" value="NZ_QKTW01000016.1"/>
</dbReference>
<evidence type="ECO:0000256" key="1">
    <source>
        <dbReference type="SAM" id="SignalP"/>
    </source>
</evidence>
<feature type="chain" id="PRO_5016126185" description="Exo-alpha-sialidase" evidence="1">
    <location>
        <begin position="26"/>
        <end position="344"/>
    </location>
</feature>
<evidence type="ECO:0000313" key="3">
    <source>
        <dbReference type="Proteomes" id="UP000248745"/>
    </source>
</evidence>
<keyword evidence="1" id="KW-0732">Signal</keyword>
<name>A0A2W2AC39_9BACT</name>
<dbReference type="OrthoDB" id="9757809at2"/>
<comment type="caution">
    <text evidence="2">The sequence shown here is derived from an EMBL/GenBank/DDBJ whole genome shotgun (WGS) entry which is preliminary data.</text>
</comment>
<dbReference type="EMBL" id="QKTW01000016">
    <property type="protein sequence ID" value="PZF72985.1"/>
    <property type="molecule type" value="Genomic_DNA"/>
</dbReference>
<keyword evidence="3" id="KW-1185">Reference proteome</keyword>
<proteinExistence type="predicted"/>
<organism evidence="2 3">
    <name type="scientific">Taibaiella soli</name>
    <dbReference type="NCBI Taxonomy" id="1649169"/>
    <lineage>
        <taxon>Bacteria</taxon>
        <taxon>Pseudomonadati</taxon>
        <taxon>Bacteroidota</taxon>
        <taxon>Chitinophagia</taxon>
        <taxon>Chitinophagales</taxon>
        <taxon>Chitinophagaceae</taxon>
        <taxon>Taibaiella</taxon>
    </lineage>
</organism>
<gene>
    <name evidence="2" type="ORF">DN068_11280</name>
</gene>
<protein>
    <recommendedName>
        <fullName evidence="4">Exo-alpha-sialidase</fullName>
    </recommendedName>
</protein>
<dbReference type="InterPro" id="IPR015943">
    <property type="entry name" value="WD40/YVTN_repeat-like_dom_sf"/>
</dbReference>
<dbReference type="Gene3D" id="2.130.10.10">
    <property type="entry name" value="YVTN repeat-like/Quinoprotein amine dehydrogenase"/>
    <property type="match status" value="1"/>
</dbReference>
<dbReference type="Proteomes" id="UP000248745">
    <property type="component" value="Unassembled WGS sequence"/>
</dbReference>
<feature type="signal peptide" evidence="1">
    <location>
        <begin position="1"/>
        <end position="25"/>
    </location>
</feature>
<evidence type="ECO:0008006" key="4">
    <source>
        <dbReference type="Google" id="ProtNLM"/>
    </source>
</evidence>
<dbReference type="PROSITE" id="PS51257">
    <property type="entry name" value="PROKAR_LIPOPROTEIN"/>
    <property type="match status" value="1"/>
</dbReference>